<dbReference type="EMBL" id="JBHTBS010000015">
    <property type="protein sequence ID" value="MFC7339353.1"/>
    <property type="molecule type" value="Genomic_DNA"/>
</dbReference>
<evidence type="ECO:0000256" key="1">
    <source>
        <dbReference type="ARBA" id="ARBA00004196"/>
    </source>
</evidence>
<dbReference type="PANTHER" id="PTHR32347:SF23">
    <property type="entry name" value="BLL5650 PROTEIN"/>
    <property type="match status" value="1"/>
</dbReference>
<feature type="chain" id="PRO_5047304723" evidence="5">
    <location>
        <begin position="31"/>
        <end position="513"/>
    </location>
</feature>
<dbReference type="Pfam" id="PF25990">
    <property type="entry name" value="Beta-barrel_YknX"/>
    <property type="match status" value="1"/>
</dbReference>
<feature type="coiled-coil region" evidence="3">
    <location>
        <begin position="110"/>
        <end position="291"/>
    </location>
</feature>
<keyword evidence="2 3" id="KW-0175">Coiled coil</keyword>
<dbReference type="Gene3D" id="2.40.420.20">
    <property type="match status" value="1"/>
</dbReference>
<keyword evidence="8" id="KW-1185">Reference proteome</keyword>
<evidence type="ECO:0000256" key="3">
    <source>
        <dbReference type="SAM" id="Coils"/>
    </source>
</evidence>
<dbReference type="Gene3D" id="2.40.50.100">
    <property type="match status" value="1"/>
</dbReference>
<feature type="signal peptide" evidence="5">
    <location>
        <begin position="1"/>
        <end position="30"/>
    </location>
</feature>
<name>A0ABW2LCF8_9BACT</name>
<dbReference type="SUPFAM" id="SSF111369">
    <property type="entry name" value="HlyD-like secretion proteins"/>
    <property type="match status" value="1"/>
</dbReference>
<feature type="region of interest" description="Disordered" evidence="4">
    <location>
        <begin position="488"/>
        <end position="513"/>
    </location>
</feature>
<organism evidence="7 8">
    <name type="scientific">Haloferula chungangensis</name>
    <dbReference type="NCBI Taxonomy" id="1048331"/>
    <lineage>
        <taxon>Bacteria</taxon>
        <taxon>Pseudomonadati</taxon>
        <taxon>Verrucomicrobiota</taxon>
        <taxon>Verrucomicrobiia</taxon>
        <taxon>Verrucomicrobiales</taxon>
        <taxon>Verrucomicrobiaceae</taxon>
        <taxon>Haloferula</taxon>
    </lineage>
</organism>
<dbReference type="RefSeq" id="WP_379716005.1">
    <property type="nucleotide sequence ID" value="NZ_JBHTBS010000015.1"/>
</dbReference>
<accession>A0ABW2LCF8</accession>
<protein>
    <submittedName>
        <fullName evidence="7">Efflux RND transporter periplasmic adaptor subunit</fullName>
    </submittedName>
</protein>
<comment type="subcellular location">
    <subcellularLocation>
        <location evidence="1">Cell envelope</location>
    </subcellularLocation>
</comment>
<dbReference type="Gene3D" id="2.40.30.170">
    <property type="match status" value="1"/>
</dbReference>
<evidence type="ECO:0000256" key="4">
    <source>
        <dbReference type="SAM" id="MobiDB-lite"/>
    </source>
</evidence>
<comment type="caution">
    <text evidence="7">The sequence shown here is derived from an EMBL/GenBank/DDBJ whole genome shotgun (WGS) entry which is preliminary data.</text>
</comment>
<keyword evidence="5" id="KW-0732">Signal</keyword>
<dbReference type="InterPro" id="IPR058636">
    <property type="entry name" value="Beta-barrel_YknX"/>
</dbReference>
<dbReference type="PANTHER" id="PTHR32347">
    <property type="entry name" value="EFFLUX SYSTEM COMPONENT YKNX-RELATED"/>
    <property type="match status" value="1"/>
</dbReference>
<dbReference type="Proteomes" id="UP001596472">
    <property type="component" value="Unassembled WGS sequence"/>
</dbReference>
<evidence type="ECO:0000313" key="8">
    <source>
        <dbReference type="Proteomes" id="UP001596472"/>
    </source>
</evidence>
<sequence length="513" mass="57061">MNISLIKNYAMRRKVLIPAAAMVMAWGTWAAVSGGGKSGAEQVEAYYKAEQGSFTIALPTGGSLEAVNEVKIRNKVPGRTRIISMVQEGSVVAKGDLLIELDSNDIENQLSQSEIAYQQSLAQVAELEERYDSLESENVIKLRDAKLALEFAKNDLKKYNEGQFPQLKKKADSAINLASEELRRAQDRLDGTRRLEEKGYVTPSELVVDELAVKRREIELQSAEEERRLLITFDAPRNVRLLESNVGNAEVRLERTTRQNETQLEKLKMQLASARETLSLRERKLADLRDAEKFTKIYAPESGLVIYENLPSWRGGPIEEGSEVRERQELLSLPDVSQMKVRVNIYENQISLVKPGMQATVSLDALPDQVFSGEVTAIASMPEPARDGNPNYRVYKAEVLVTDKMPEIKPGVTAKVDILVAELDDVIKVPLQSVVGLDDRQYCFIEKNGEAEAVEVEIGLFDSDFVEIRNGLTAGDLVSLVPPSSRDFLSKEKDGESGDGDVITDDQLLSSRN</sequence>
<dbReference type="Gene3D" id="1.10.287.470">
    <property type="entry name" value="Helix hairpin bin"/>
    <property type="match status" value="1"/>
</dbReference>
<gene>
    <name evidence="7" type="ORF">ACFQY0_19330</name>
</gene>
<evidence type="ECO:0000313" key="7">
    <source>
        <dbReference type="EMBL" id="MFC7339353.1"/>
    </source>
</evidence>
<dbReference type="InterPro" id="IPR050465">
    <property type="entry name" value="UPF0194_transport"/>
</dbReference>
<feature type="domain" description="YknX-like beta-barrel" evidence="6">
    <location>
        <begin position="339"/>
        <end position="418"/>
    </location>
</feature>
<reference evidence="8" key="1">
    <citation type="journal article" date="2019" name="Int. J. Syst. Evol. Microbiol.">
        <title>The Global Catalogue of Microorganisms (GCM) 10K type strain sequencing project: providing services to taxonomists for standard genome sequencing and annotation.</title>
        <authorList>
            <consortium name="The Broad Institute Genomics Platform"/>
            <consortium name="The Broad Institute Genome Sequencing Center for Infectious Disease"/>
            <person name="Wu L."/>
            <person name="Ma J."/>
        </authorList>
    </citation>
    <scope>NUCLEOTIDE SEQUENCE [LARGE SCALE GENOMIC DNA]</scope>
    <source>
        <strain evidence="8">CGMCC 4.1467</strain>
    </source>
</reference>
<evidence type="ECO:0000259" key="6">
    <source>
        <dbReference type="Pfam" id="PF25990"/>
    </source>
</evidence>
<proteinExistence type="predicted"/>
<evidence type="ECO:0000256" key="2">
    <source>
        <dbReference type="ARBA" id="ARBA00023054"/>
    </source>
</evidence>
<evidence type="ECO:0000256" key="5">
    <source>
        <dbReference type="SAM" id="SignalP"/>
    </source>
</evidence>